<organism evidence="3 4">
    <name type="scientific">Podospora australis</name>
    <dbReference type="NCBI Taxonomy" id="1536484"/>
    <lineage>
        <taxon>Eukaryota</taxon>
        <taxon>Fungi</taxon>
        <taxon>Dikarya</taxon>
        <taxon>Ascomycota</taxon>
        <taxon>Pezizomycotina</taxon>
        <taxon>Sordariomycetes</taxon>
        <taxon>Sordariomycetidae</taxon>
        <taxon>Sordariales</taxon>
        <taxon>Podosporaceae</taxon>
        <taxon>Podospora</taxon>
    </lineage>
</organism>
<reference evidence="3" key="2">
    <citation type="submission" date="2023-05" db="EMBL/GenBank/DDBJ databases">
        <authorList>
            <consortium name="Lawrence Berkeley National Laboratory"/>
            <person name="Steindorff A."/>
            <person name="Hensen N."/>
            <person name="Bonometti L."/>
            <person name="Westerberg I."/>
            <person name="Brannstrom I.O."/>
            <person name="Guillou S."/>
            <person name="Cros-Aarteil S."/>
            <person name="Calhoun S."/>
            <person name="Haridas S."/>
            <person name="Kuo A."/>
            <person name="Mondo S."/>
            <person name="Pangilinan J."/>
            <person name="Riley R."/>
            <person name="Labutti K."/>
            <person name="Andreopoulos B."/>
            <person name="Lipzen A."/>
            <person name="Chen C."/>
            <person name="Yanf M."/>
            <person name="Daum C."/>
            <person name="Ng V."/>
            <person name="Clum A."/>
            <person name="Ohm R."/>
            <person name="Martin F."/>
            <person name="Silar P."/>
            <person name="Natvig D."/>
            <person name="Lalanne C."/>
            <person name="Gautier V."/>
            <person name="Ament-Velasquez S.L."/>
            <person name="Kruys A."/>
            <person name="Hutchinson M.I."/>
            <person name="Powell A.J."/>
            <person name="Barry K."/>
            <person name="Miller A.N."/>
            <person name="Grigoriev I.V."/>
            <person name="Debuchy R."/>
            <person name="Gladieux P."/>
            <person name="Thoren M.H."/>
            <person name="Johannesson H."/>
        </authorList>
    </citation>
    <scope>NUCLEOTIDE SEQUENCE</scope>
    <source>
        <strain evidence="3">PSN309</strain>
    </source>
</reference>
<reference evidence="3" key="1">
    <citation type="journal article" date="2023" name="Mol. Phylogenet. Evol.">
        <title>Genome-scale phylogeny and comparative genomics of the fungal order Sordariales.</title>
        <authorList>
            <person name="Hensen N."/>
            <person name="Bonometti L."/>
            <person name="Westerberg I."/>
            <person name="Brannstrom I.O."/>
            <person name="Guillou S."/>
            <person name="Cros-Aarteil S."/>
            <person name="Calhoun S."/>
            <person name="Haridas S."/>
            <person name="Kuo A."/>
            <person name="Mondo S."/>
            <person name="Pangilinan J."/>
            <person name="Riley R."/>
            <person name="LaButti K."/>
            <person name="Andreopoulos B."/>
            <person name="Lipzen A."/>
            <person name="Chen C."/>
            <person name="Yan M."/>
            <person name="Daum C."/>
            <person name="Ng V."/>
            <person name="Clum A."/>
            <person name="Steindorff A."/>
            <person name="Ohm R.A."/>
            <person name="Martin F."/>
            <person name="Silar P."/>
            <person name="Natvig D.O."/>
            <person name="Lalanne C."/>
            <person name="Gautier V."/>
            <person name="Ament-Velasquez S.L."/>
            <person name="Kruys A."/>
            <person name="Hutchinson M.I."/>
            <person name="Powell A.J."/>
            <person name="Barry K."/>
            <person name="Miller A.N."/>
            <person name="Grigoriev I.V."/>
            <person name="Debuchy R."/>
            <person name="Gladieux P."/>
            <person name="Hiltunen Thoren M."/>
            <person name="Johannesson H."/>
        </authorList>
    </citation>
    <scope>NUCLEOTIDE SEQUENCE</scope>
    <source>
        <strain evidence="3">PSN309</strain>
    </source>
</reference>
<feature type="region of interest" description="Disordered" evidence="2">
    <location>
        <begin position="79"/>
        <end position="127"/>
    </location>
</feature>
<evidence type="ECO:0000313" key="4">
    <source>
        <dbReference type="Proteomes" id="UP001302126"/>
    </source>
</evidence>
<dbReference type="InterPro" id="IPR029063">
    <property type="entry name" value="SAM-dependent_MTases_sf"/>
</dbReference>
<dbReference type="AlphaFoldDB" id="A0AAN6WK23"/>
<dbReference type="Pfam" id="PF13489">
    <property type="entry name" value="Methyltransf_23"/>
    <property type="match status" value="1"/>
</dbReference>
<comment type="caution">
    <text evidence="3">The sequence shown here is derived from an EMBL/GenBank/DDBJ whole genome shotgun (WGS) entry which is preliminary data.</text>
</comment>
<comment type="similarity">
    <text evidence="1">Belongs to the methyltransferase superfamily. LaeA methyltransferase family.</text>
</comment>
<keyword evidence="3" id="KW-0808">Transferase</keyword>
<feature type="compositionally biased region" description="Pro residues" evidence="2">
    <location>
        <begin position="1"/>
        <end position="12"/>
    </location>
</feature>
<sequence>MNGNKPPPPPFSSPERKPSSPPSSISTQIVVGPASTPEEEALYAAAGSNAAAAAALARAVSPDTYHQYYHHLNYPSTTTTAASAEDDHDDRISPSGSNSSAGGEDDLGETNSGSFDGGLENMNQYPPSMTESVRAHVYEGGIRYHAYKAGKYAFPNDEIEQNRDDMKHSMTLLLMQGAFCYAPVDHVLERGDAEVLDLGESFLLFASGFKGMNSYGQRLGGAPMKTTFSGSAIAAPGTRALRKHDATSFSVSGRTTGTGTGIWAIELADKYPQATITGIDLSPIQPNYVPENVHFFVDDFDEDWVDPPNKYDFIHIRHTMHSIRDPKALFDRAMYHLKPGGYIEVQEIDIRPTSDDDSVSSTIPYALRDFLSFMEAGLRILGSEMHAIRKLPEELEEAGFTEITKKVHKAPIGMWPKDKRLRLCGLFLRTAMMDGLRGLSHRPLTALGWTQLQIEMVLVDVRKALMDPNVHAYFGFHAIYARKPFDAPAPVPAGNGITNANGAAVANEEVVNGKRQRESCPMSPRARQRRTSEPRGENGVP</sequence>
<keyword evidence="3" id="KW-0489">Methyltransferase</keyword>
<dbReference type="Gene3D" id="3.40.50.150">
    <property type="entry name" value="Vaccinia Virus protein VP39"/>
    <property type="match status" value="1"/>
</dbReference>
<name>A0AAN6WK23_9PEZI</name>
<dbReference type="CDD" id="cd02440">
    <property type="entry name" value="AdoMet_MTases"/>
    <property type="match status" value="1"/>
</dbReference>
<feature type="region of interest" description="Disordered" evidence="2">
    <location>
        <begin position="1"/>
        <end position="34"/>
    </location>
</feature>
<gene>
    <name evidence="3" type="ORF">QBC35DRAFT_395192</name>
</gene>
<dbReference type="SUPFAM" id="SSF53335">
    <property type="entry name" value="S-adenosyl-L-methionine-dependent methyltransferases"/>
    <property type="match status" value="1"/>
</dbReference>
<dbReference type="GO" id="GO:0008168">
    <property type="term" value="F:methyltransferase activity"/>
    <property type="evidence" value="ECO:0007669"/>
    <property type="project" value="UniProtKB-KW"/>
</dbReference>
<dbReference type="PANTHER" id="PTHR43591:SF10">
    <property type="entry name" value="ABC TRANSMEMBRANE TYPE-1 DOMAIN-CONTAINING PROTEIN-RELATED"/>
    <property type="match status" value="1"/>
</dbReference>
<dbReference type="Proteomes" id="UP001302126">
    <property type="component" value="Unassembled WGS sequence"/>
</dbReference>
<protein>
    <submittedName>
        <fullName evidence="3">S-adenosyl-L-methionine-dependent methyltransferase</fullName>
    </submittedName>
</protein>
<dbReference type="EMBL" id="MU864607">
    <property type="protein sequence ID" value="KAK4182825.1"/>
    <property type="molecule type" value="Genomic_DNA"/>
</dbReference>
<evidence type="ECO:0000256" key="1">
    <source>
        <dbReference type="ARBA" id="ARBA00038158"/>
    </source>
</evidence>
<feature type="compositionally biased region" description="Basic and acidic residues" evidence="2">
    <location>
        <begin position="530"/>
        <end position="541"/>
    </location>
</feature>
<dbReference type="GO" id="GO:0032259">
    <property type="term" value="P:methylation"/>
    <property type="evidence" value="ECO:0007669"/>
    <property type="project" value="UniProtKB-KW"/>
</dbReference>
<feature type="region of interest" description="Disordered" evidence="2">
    <location>
        <begin position="508"/>
        <end position="541"/>
    </location>
</feature>
<proteinExistence type="inferred from homology"/>
<keyword evidence="4" id="KW-1185">Reference proteome</keyword>
<accession>A0AAN6WK23</accession>
<dbReference type="PANTHER" id="PTHR43591">
    <property type="entry name" value="METHYLTRANSFERASE"/>
    <property type="match status" value="1"/>
</dbReference>
<evidence type="ECO:0000256" key="2">
    <source>
        <dbReference type="SAM" id="MobiDB-lite"/>
    </source>
</evidence>
<evidence type="ECO:0000313" key="3">
    <source>
        <dbReference type="EMBL" id="KAK4182825.1"/>
    </source>
</evidence>